<keyword evidence="2" id="KW-1185">Reference proteome</keyword>
<proteinExistence type="predicted"/>
<evidence type="ECO:0000313" key="1">
    <source>
        <dbReference type="EMBL" id="GFR12941.1"/>
    </source>
</evidence>
<name>A0A8X6LJC5_TRICU</name>
<reference evidence="1" key="1">
    <citation type="submission" date="2020-07" db="EMBL/GenBank/DDBJ databases">
        <title>Multicomponent nature underlies the extraordinary mechanical properties of spider dragline silk.</title>
        <authorList>
            <person name="Kono N."/>
            <person name="Nakamura H."/>
            <person name="Mori M."/>
            <person name="Yoshida Y."/>
            <person name="Ohtoshi R."/>
            <person name="Malay A.D."/>
            <person name="Moran D.A.P."/>
            <person name="Tomita M."/>
            <person name="Numata K."/>
            <person name="Arakawa K."/>
        </authorList>
    </citation>
    <scope>NUCLEOTIDE SEQUENCE</scope>
</reference>
<organism evidence="1 2">
    <name type="scientific">Trichonephila clavata</name>
    <name type="common">Joro spider</name>
    <name type="synonym">Nephila clavata</name>
    <dbReference type="NCBI Taxonomy" id="2740835"/>
    <lineage>
        <taxon>Eukaryota</taxon>
        <taxon>Metazoa</taxon>
        <taxon>Ecdysozoa</taxon>
        <taxon>Arthropoda</taxon>
        <taxon>Chelicerata</taxon>
        <taxon>Arachnida</taxon>
        <taxon>Araneae</taxon>
        <taxon>Araneomorphae</taxon>
        <taxon>Entelegynae</taxon>
        <taxon>Araneoidea</taxon>
        <taxon>Nephilidae</taxon>
        <taxon>Trichonephila</taxon>
    </lineage>
</organism>
<dbReference type="EMBL" id="BMAO01006991">
    <property type="protein sequence ID" value="GFR12941.1"/>
    <property type="molecule type" value="Genomic_DNA"/>
</dbReference>
<evidence type="ECO:0000313" key="2">
    <source>
        <dbReference type="Proteomes" id="UP000887116"/>
    </source>
</evidence>
<accession>A0A8X6LJC5</accession>
<dbReference type="OrthoDB" id="6436405at2759"/>
<protein>
    <submittedName>
        <fullName evidence="1">Uncharacterized protein</fullName>
    </submittedName>
</protein>
<dbReference type="Proteomes" id="UP000887116">
    <property type="component" value="Unassembled WGS sequence"/>
</dbReference>
<gene>
    <name evidence="1" type="ORF">TNCT_518711</name>
</gene>
<sequence length="182" mass="19547">MDGRKRSLEDNDILNDINKREKKRKVYLCCHCRAKIEGFSYSVVANPPQNENPSEPPQEEEGACGGACAGACGGAAEDAPAAAAAADTDAAPDPETNDTEELVICGAEAAGGVENGGEAVLVRRMNPRGGQLIRSKAQESNSLDQAENRLPPVDTMEACNKAAERSLMSFYFYTIRELLFYT</sequence>
<dbReference type="AlphaFoldDB" id="A0A8X6LJC5"/>
<comment type="caution">
    <text evidence="1">The sequence shown here is derived from an EMBL/GenBank/DDBJ whole genome shotgun (WGS) entry which is preliminary data.</text>
</comment>